<dbReference type="EMBL" id="KZ805575">
    <property type="protein sequence ID" value="PVH93667.1"/>
    <property type="molecule type" value="Genomic_DNA"/>
</dbReference>
<dbReference type="OrthoDB" id="5592979at2759"/>
<dbReference type="Gene3D" id="1.10.287.1060">
    <property type="entry name" value="ESAT-6-like"/>
    <property type="match status" value="1"/>
</dbReference>
<evidence type="ECO:0000256" key="6">
    <source>
        <dbReference type="SAM" id="Coils"/>
    </source>
</evidence>
<dbReference type="PANTHER" id="PTHR22761:SF10">
    <property type="entry name" value="GH13992P"/>
    <property type="match status" value="1"/>
</dbReference>
<keyword evidence="6" id="KW-0175">Coiled coil</keyword>
<feature type="coiled-coil region" evidence="6">
    <location>
        <begin position="23"/>
        <end position="89"/>
    </location>
</feature>
<dbReference type="GO" id="GO:0006900">
    <property type="term" value="P:vesicle budding from membrane"/>
    <property type="evidence" value="ECO:0007669"/>
    <property type="project" value="TreeGrafter"/>
</dbReference>
<dbReference type="GO" id="GO:0009898">
    <property type="term" value="C:cytoplasmic side of plasma membrane"/>
    <property type="evidence" value="ECO:0007669"/>
    <property type="project" value="TreeGrafter"/>
</dbReference>
<sequence>MSGWGLGWFGGGQAKKDAPKKAILQLRQQLELLNKREKHLQNQMEEQDALARKYVTSNKNAAKAALRRKKTLEASAVNTSAQITTLEEEIYSIETANINKETFDAMKNATTAMKHIHQGMTVETVDVVMYGIREQHLIGQEINDALTSGVGNSAIDEDELDEELAELQQEQLDEKMIHTGNVPVGDKISGLPAAPHSEVVHKGKAPAKAVEEDDEEAELRKLQAEMAM</sequence>
<comment type="subcellular location">
    <subcellularLocation>
        <location evidence="1">Endosome</location>
    </subcellularLocation>
</comment>
<dbReference type="Pfam" id="PF03357">
    <property type="entry name" value="Snf7"/>
    <property type="match status" value="1"/>
</dbReference>
<dbReference type="GO" id="GO:0005771">
    <property type="term" value="C:multivesicular body"/>
    <property type="evidence" value="ECO:0007669"/>
    <property type="project" value="TreeGrafter"/>
</dbReference>
<dbReference type="Proteomes" id="UP000244855">
    <property type="component" value="Unassembled WGS sequence"/>
</dbReference>
<organism evidence="8 9">
    <name type="scientific">Periconia macrospinosa</name>
    <dbReference type="NCBI Taxonomy" id="97972"/>
    <lineage>
        <taxon>Eukaryota</taxon>
        <taxon>Fungi</taxon>
        <taxon>Dikarya</taxon>
        <taxon>Ascomycota</taxon>
        <taxon>Pezizomycotina</taxon>
        <taxon>Dothideomycetes</taxon>
        <taxon>Pleosporomycetidae</taxon>
        <taxon>Pleosporales</taxon>
        <taxon>Massarineae</taxon>
        <taxon>Periconiaceae</taxon>
        <taxon>Periconia</taxon>
    </lineage>
</organism>
<evidence type="ECO:0000313" key="8">
    <source>
        <dbReference type="EMBL" id="PVH93667.1"/>
    </source>
</evidence>
<reference evidence="8 9" key="1">
    <citation type="journal article" date="2018" name="Sci. Rep.">
        <title>Comparative genomics provides insights into the lifestyle and reveals functional heterogeneity of dark septate endophytic fungi.</title>
        <authorList>
            <person name="Knapp D.G."/>
            <person name="Nemeth J.B."/>
            <person name="Barry K."/>
            <person name="Hainaut M."/>
            <person name="Henrissat B."/>
            <person name="Johnson J."/>
            <person name="Kuo A."/>
            <person name="Lim J.H.P."/>
            <person name="Lipzen A."/>
            <person name="Nolan M."/>
            <person name="Ohm R.A."/>
            <person name="Tamas L."/>
            <person name="Grigoriev I.V."/>
            <person name="Spatafora J.W."/>
            <person name="Nagy L.G."/>
            <person name="Kovacs G.M."/>
        </authorList>
    </citation>
    <scope>NUCLEOTIDE SEQUENCE [LARGE SCALE GENOMIC DNA]</scope>
    <source>
        <strain evidence="8 9">DSE2036</strain>
    </source>
</reference>
<dbReference type="AlphaFoldDB" id="A0A2V1D6B6"/>
<proteinExistence type="inferred from homology"/>
<name>A0A2V1D6B6_9PLEO</name>
<evidence type="ECO:0000313" key="9">
    <source>
        <dbReference type="Proteomes" id="UP000244855"/>
    </source>
</evidence>
<evidence type="ECO:0000256" key="5">
    <source>
        <dbReference type="ARBA" id="ARBA00042586"/>
    </source>
</evidence>
<dbReference type="GO" id="GO:0000815">
    <property type="term" value="C:ESCRT III complex"/>
    <property type="evidence" value="ECO:0007669"/>
    <property type="project" value="TreeGrafter"/>
</dbReference>
<feature type="region of interest" description="Disordered" evidence="7">
    <location>
        <begin position="190"/>
        <end position="218"/>
    </location>
</feature>
<evidence type="ECO:0000256" key="1">
    <source>
        <dbReference type="ARBA" id="ARBA00004177"/>
    </source>
</evidence>
<accession>A0A2V1D6B6</accession>
<keyword evidence="3" id="KW-0967">Endosome</keyword>
<evidence type="ECO:0000256" key="2">
    <source>
        <dbReference type="ARBA" id="ARBA00006190"/>
    </source>
</evidence>
<evidence type="ECO:0000256" key="4">
    <source>
        <dbReference type="ARBA" id="ARBA00040017"/>
    </source>
</evidence>
<dbReference type="STRING" id="97972.A0A2V1D6B6"/>
<dbReference type="PANTHER" id="PTHR22761">
    <property type="entry name" value="CHARGED MULTIVESICULAR BODY PROTEIN"/>
    <property type="match status" value="1"/>
</dbReference>
<comment type="similarity">
    <text evidence="2">Belongs to the SNF7 family.</text>
</comment>
<keyword evidence="9" id="KW-1185">Reference proteome</keyword>
<evidence type="ECO:0000256" key="3">
    <source>
        <dbReference type="ARBA" id="ARBA00022753"/>
    </source>
</evidence>
<gene>
    <name evidence="8" type="ORF">DM02DRAFT_217017</name>
</gene>
<protein>
    <recommendedName>
        <fullName evidence="4">Vacuolar-sorting protein SNF7</fullName>
    </recommendedName>
    <alternativeName>
        <fullName evidence="5">Vacuolar protein-sorting-associated protein 32</fullName>
    </alternativeName>
</protein>
<dbReference type="InterPro" id="IPR005024">
    <property type="entry name" value="Snf7_fam"/>
</dbReference>
<dbReference type="GO" id="GO:0032511">
    <property type="term" value="P:late endosome to vacuole transport via multivesicular body sorting pathway"/>
    <property type="evidence" value="ECO:0007669"/>
    <property type="project" value="TreeGrafter"/>
</dbReference>
<evidence type="ECO:0000256" key="7">
    <source>
        <dbReference type="SAM" id="MobiDB-lite"/>
    </source>
</evidence>